<proteinExistence type="predicted"/>
<dbReference type="EMBL" id="JAULSW010000002">
    <property type="protein sequence ID" value="KAK3389408.1"/>
    <property type="molecule type" value="Genomic_DNA"/>
</dbReference>
<dbReference type="AlphaFoldDB" id="A0AAE0U3A1"/>
<gene>
    <name evidence="4" type="ORF">B0H63DRAFT_463584</name>
</gene>
<reference evidence="4" key="1">
    <citation type="journal article" date="2023" name="Mol. Phylogenet. Evol.">
        <title>Genome-scale phylogeny and comparative genomics of the fungal order Sordariales.</title>
        <authorList>
            <person name="Hensen N."/>
            <person name="Bonometti L."/>
            <person name="Westerberg I."/>
            <person name="Brannstrom I.O."/>
            <person name="Guillou S."/>
            <person name="Cros-Aarteil S."/>
            <person name="Calhoun S."/>
            <person name="Haridas S."/>
            <person name="Kuo A."/>
            <person name="Mondo S."/>
            <person name="Pangilinan J."/>
            <person name="Riley R."/>
            <person name="LaButti K."/>
            <person name="Andreopoulos B."/>
            <person name="Lipzen A."/>
            <person name="Chen C."/>
            <person name="Yan M."/>
            <person name="Daum C."/>
            <person name="Ng V."/>
            <person name="Clum A."/>
            <person name="Steindorff A."/>
            <person name="Ohm R.A."/>
            <person name="Martin F."/>
            <person name="Silar P."/>
            <person name="Natvig D.O."/>
            <person name="Lalanne C."/>
            <person name="Gautier V."/>
            <person name="Ament-Velasquez S.L."/>
            <person name="Kruys A."/>
            <person name="Hutchinson M.I."/>
            <person name="Powell A.J."/>
            <person name="Barry K."/>
            <person name="Miller A.N."/>
            <person name="Grigoriev I.V."/>
            <person name="Debuchy R."/>
            <person name="Gladieux P."/>
            <person name="Hiltunen Thoren M."/>
            <person name="Johannesson H."/>
        </authorList>
    </citation>
    <scope>NUCLEOTIDE SEQUENCE</scope>
    <source>
        <strain evidence="4">CBS 232.78</strain>
    </source>
</reference>
<evidence type="ECO:0000313" key="4">
    <source>
        <dbReference type="EMBL" id="KAK3389408.1"/>
    </source>
</evidence>
<dbReference type="InterPro" id="IPR006689">
    <property type="entry name" value="Small_GTPase_ARF/SAR"/>
</dbReference>
<reference evidence="4" key="2">
    <citation type="submission" date="2023-06" db="EMBL/GenBank/DDBJ databases">
        <authorList>
            <consortium name="Lawrence Berkeley National Laboratory"/>
            <person name="Haridas S."/>
            <person name="Hensen N."/>
            <person name="Bonometti L."/>
            <person name="Westerberg I."/>
            <person name="Brannstrom I.O."/>
            <person name="Guillou S."/>
            <person name="Cros-Aarteil S."/>
            <person name="Calhoun S."/>
            <person name="Kuo A."/>
            <person name="Mondo S."/>
            <person name="Pangilinan J."/>
            <person name="Riley R."/>
            <person name="LaButti K."/>
            <person name="Andreopoulos B."/>
            <person name="Lipzen A."/>
            <person name="Chen C."/>
            <person name="Yanf M."/>
            <person name="Daum C."/>
            <person name="Ng V."/>
            <person name="Clum A."/>
            <person name="Steindorff A."/>
            <person name="Ohm R."/>
            <person name="Martin F."/>
            <person name="Silar P."/>
            <person name="Natvig D."/>
            <person name="Lalanne C."/>
            <person name="Gautier V."/>
            <person name="Ament-velasquez S.L."/>
            <person name="Kruys A."/>
            <person name="Hutchinson M.I."/>
            <person name="Powell A.J."/>
            <person name="Barry K."/>
            <person name="Miller A.N."/>
            <person name="Grigoriev I.V."/>
            <person name="Debuchy R."/>
            <person name="Gladieux P."/>
            <person name="Thoren M.H."/>
            <person name="Johannesson H."/>
        </authorList>
    </citation>
    <scope>NUCLEOTIDE SEQUENCE</scope>
    <source>
        <strain evidence="4">CBS 232.78</strain>
    </source>
</reference>
<accession>A0AAE0U3A1</accession>
<dbReference type="Gene3D" id="3.40.50.300">
    <property type="entry name" value="P-loop containing nucleotide triphosphate hydrolases"/>
    <property type="match status" value="1"/>
</dbReference>
<keyword evidence="5" id="KW-1185">Reference proteome</keyword>
<dbReference type="Proteomes" id="UP001285441">
    <property type="component" value="Unassembled WGS sequence"/>
</dbReference>
<dbReference type="GO" id="GO:0005525">
    <property type="term" value="F:GTP binding"/>
    <property type="evidence" value="ECO:0007669"/>
    <property type="project" value="UniProtKB-KW"/>
</dbReference>
<keyword evidence="2 3" id="KW-0342">GTP-binding</keyword>
<comment type="caution">
    <text evidence="4">The sequence shown here is derived from an EMBL/GenBank/DDBJ whole genome shotgun (WGS) entry which is preliminary data.</text>
</comment>
<evidence type="ECO:0008006" key="6">
    <source>
        <dbReference type="Google" id="ProtNLM"/>
    </source>
</evidence>
<evidence type="ECO:0000256" key="1">
    <source>
        <dbReference type="ARBA" id="ARBA00022741"/>
    </source>
</evidence>
<name>A0AAE0U3A1_9PEZI</name>
<dbReference type="InterPro" id="IPR027417">
    <property type="entry name" value="P-loop_NTPase"/>
</dbReference>
<protein>
    <recommendedName>
        <fullName evidence="6">ADP-ribosylation factor</fullName>
    </recommendedName>
</protein>
<dbReference type="Pfam" id="PF00025">
    <property type="entry name" value="Arf"/>
    <property type="match status" value="1"/>
</dbReference>
<evidence type="ECO:0000256" key="2">
    <source>
        <dbReference type="ARBA" id="ARBA00023134"/>
    </source>
</evidence>
<dbReference type="SUPFAM" id="SSF52540">
    <property type="entry name" value="P-loop containing nucleoside triphosphate hydrolases"/>
    <property type="match status" value="1"/>
</dbReference>
<evidence type="ECO:0000313" key="5">
    <source>
        <dbReference type="Proteomes" id="UP001285441"/>
    </source>
</evidence>
<keyword evidence="1 3" id="KW-0547">Nucleotide-binding</keyword>
<evidence type="ECO:0000256" key="3">
    <source>
        <dbReference type="PIRSR" id="PIRSR606689-1"/>
    </source>
</evidence>
<organism evidence="4 5">
    <name type="scientific">Podospora didyma</name>
    <dbReference type="NCBI Taxonomy" id="330526"/>
    <lineage>
        <taxon>Eukaryota</taxon>
        <taxon>Fungi</taxon>
        <taxon>Dikarya</taxon>
        <taxon>Ascomycota</taxon>
        <taxon>Pezizomycotina</taxon>
        <taxon>Sordariomycetes</taxon>
        <taxon>Sordariomycetidae</taxon>
        <taxon>Sordariales</taxon>
        <taxon>Podosporaceae</taxon>
        <taxon>Podospora</taxon>
    </lineage>
</organism>
<feature type="binding site" evidence="3">
    <location>
        <begin position="116"/>
        <end position="119"/>
    </location>
    <ligand>
        <name>GTP</name>
        <dbReference type="ChEBI" id="CHEBI:37565"/>
    </ligand>
</feature>
<sequence>MPKTLAVQGADGAGKKTLIGNLIYKCGLDLNKLKLLEANTGRRYDNIVPHFEEHNIRLAFYAPSGTVVVEDTKTPDILIWVVDVTDPDQGKESSSRLAEAIAGGLVPKEKLLILLNKMDKSNWSEWVIAVASISFNNISLDVEHHIVPISALEGGNLLESRKPVTKQGIAGPEYKTLMELL</sequence>
<dbReference type="GO" id="GO:0003924">
    <property type="term" value="F:GTPase activity"/>
    <property type="evidence" value="ECO:0007669"/>
    <property type="project" value="InterPro"/>
</dbReference>